<reference evidence="5" key="2">
    <citation type="submission" date="2021-04" db="EMBL/GenBank/DDBJ databases">
        <authorList>
            <person name="Gilroy R."/>
        </authorList>
    </citation>
    <scope>NUCLEOTIDE SEQUENCE</scope>
    <source>
        <strain evidence="5">CHK192-9172</strain>
    </source>
</reference>
<dbReference type="PANTHER" id="PTHR43695">
    <property type="entry name" value="PUTATIVE (AFU_ORTHOLOGUE AFUA_2G17250)-RELATED"/>
    <property type="match status" value="1"/>
</dbReference>
<gene>
    <name evidence="5" type="ORF">IAA08_10190</name>
</gene>
<sequence length="483" mass="55072">MEPGETFTCRFFTHVCEYIPVMGKPPVEDRAVYVSVMGSGAGLLSVSVERAEAPTLFIAGDSLVADYIGRYPYNPIVNGGSWGQNMLQYFDGLAVCNQAHGGMTTNCFRDDGHWDIVCRNIRPGDIFMMEFGHNDQKRRNLRPYGEYAANLRWYIHEIRKRGAYPVIVTSLSRIPSRDEDGYYDLLEEYADSCRRVGREWHVPVLDLHSHSFELLCRMGVEKCKVYFNDVTHTNDYGALLVADYLAEEIRSQGIGPLTACMNGFAGKPWEPDTSLYPDHTVSSDQKEERPILSTDLPELPYADCKHIRQLNGLKEAMAKGLLDPCLKFYHPFDEMPRGQFLYLFFKAVQAPPKRSYQGEYCDIYKYEWDAQNVQAALDAGLIDKETTKNSRFRPDDALTGGELLSMMIRSLHPADDREWTIPECEQQAKSLGLVWEGYERDGAVNRADCTVALVHMMNLTEEEKIYLPRHHRGFRIPTAAHKT</sequence>
<dbReference type="Proteomes" id="UP000824024">
    <property type="component" value="Unassembled WGS sequence"/>
</dbReference>
<dbReference type="CDD" id="cd01821">
    <property type="entry name" value="Rhamnogalacturan_acetylesterase_like"/>
    <property type="match status" value="1"/>
</dbReference>
<dbReference type="SUPFAM" id="SSF52266">
    <property type="entry name" value="SGNH hydrolase"/>
    <property type="match status" value="1"/>
</dbReference>
<dbReference type="PROSITE" id="PS51272">
    <property type="entry name" value="SLH"/>
    <property type="match status" value="1"/>
</dbReference>
<evidence type="ECO:0000256" key="3">
    <source>
        <dbReference type="ARBA" id="ARBA00022801"/>
    </source>
</evidence>
<evidence type="ECO:0000256" key="2">
    <source>
        <dbReference type="ARBA" id="ARBA00022737"/>
    </source>
</evidence>
<accession>A0A9D2D4A4</accession>
<feature type="non-terminal residue" evidence="5">
    <location>
        <position position="1"/>
    </location>
</feature>
<dbReference type="EMBL" id="DXCH01000276">
    <property type="protein sequence ID" value="HIZ08288.1"/>
    <property type="molecule type" value="Genomic_DNA"/>
</dbReference>
<proteinExistence type="inferred from homology"/>
<keyword evidence="3" id="KW-0378">Hydrolase</keyword>
<evidence type="ECO:0000313" key="6">
    <source>
        <dbReference type="Proteomes" id="UP000824024"/>
    </source>
</evidence>
<keyword evidence="2" id="KW-0677">Repeat</keyword>
<dbReference type="GO" id="GO:0016787">
    <property type="term" value="F:hydrolase activity"/>
    <property type="evidence" value="ECO:0007669"/>
    <property type="project" value="UniProtKB-KW"/>
</dbReference>
<organism evidence="5 6">
    <name type="scientific">Candidatus Eubacterium avistercoris</name>
    <dbReference type="NCBI Taxonomy" id="2838567"/>
    <lineage>
        <taxon>Bacteria</taxon>
        <taxon>Bacillati</taxon>
        <taxon>Bacillota</taxon>
        <taxon>Clostridia</taxon>
        <taxon>Eubacteriales</taxon>
        <taxon>Eubacteriaceae</taxon>
        <taxon>Eubacterium</taxon>
    </lineage>
</organism>
<evidence type="ECO:0000256" key="1">
    <source>
        <dbReference type="ARBA" id="ARBA00008668"/>
    </source>
</evidence>
<dbReference type="PANTHER" id="PTHR43695:SF1">
    <property type="entry name" value="RHAMNOGALACTURONAN ACETYLESTERASE"/>
    <property type="match status" value="1"/>
</dbReference>
<comment type="caution">
    <text evidence="5">The sequence shown here is derived from an EMBL/GenBank/DDBJ whole genome shotgun (WGS) entry which is preliminary data.</text>
</comment>
<reference evidence="5" key="1">
    <citation type="journal article" date="2021" name="PeerJ">
        <title>Extensive microbial diversity within the chicken gut microbiome revealed by metagenomics and culture.</title>
        <authorList>
            <person name="Gilroy R."/>
            <person name="Ravi A."/>
            <person name="Getino M."/>
            <person name="Pursley I."/>
            <person name="Horton D.L."/>
            <person name="Alikhan N.F."/>
            <person name="Baker D."/>
            <person name="Gharbi K."/>
            <person name="Hall N."/>
            <person name="Watson M."/>
            <person name="Adriaenssens E.M."/>
            <person name="Foster-Nyarko E."/>
            <person name="Jarju S."/>
            <person name="Secka A."/>
            <person name="Antonio M."/>
            <person name="Oren A."/>
            <person name="Chaudhuri R.R."/>
            <person name="La Ragione R."/>
            <person name="Hildebrand F."/>
            <person name="Pallen M.J."/>
        </authorList>
    </citation>
    <scope>NUCLEOTIDE SEQUENCE</scope>
    <source>
        <strain evidence="5">CHK192-9172</strain>
    </source>
</reference>
<dbReference type="Gene3D" id="3.40.50.1110">
    <property type="entry name" value="SGNH hydrolase"/>
    <property type="match status" value="1"/>
</dbReference>
<dbReference type="InterPro" id="IPR036514">
    <property type="entry name" value="SGNH_hydro_sf"/>
</dbReference>
<dbReference type="InterPro" id="IPR013830">
    <property type="entry name" value="SGNH_hydro"/>
</dbReference>
<dbReference type="InterPro" id="IPR037459">
    <property type="entry name" value="RhgT-like"/>
</dbReference>
<comment type="similarity">
    <text evidence="1">Belongs to the 'GDSL' lipolytic enzyme family.</text>
</comment>
<protein>
    <submittedName>
        <fullName evidence="5">Rhamnogalacturonan acetylesterase</fullName>
    </submittedName>
</protein>
<dbReference type="AlphaFoldDB" id="A0A9D2D4A4"/>
<feature type="domain" description="SLH" evidence="4">
    <location>
        <begin position="356"/>
        <end position="421"/>
    </location>
</feature>
<dbReference type="InterPro" id="IPR001119">
    <property type="entry name" value="SLH_dom"/>
</dbReference>
<evidence type="ECO:0000259" key="4">
    <source>
        <dbReference type="PROSITE" id="PS51272"/>
    </source>
</evidence>
<dbReference type="Pfam" id="PF13472">
    <property type="entry name" value="Lipase_GDSL_2"/>
    <property type="match status" value="1"/>
</dbReference>
<evidence type="ECO:0000313" key="5">
    <source>
        <dbReference type="EMBL" id="HIZ08288.1"/>
    </source>
</evidence>
<name>A0A9D2D4A4_9FIRM</name>